<accession>A0A6I6ALT1</accession>
<dbReference type="EMBL" id="CP043930">
    <property type="protein sequence ID" value="QGQ26572.1"/>
    <property type="molecule type" value="Genomic_DNA"/>
</dbReference>
<evidence type="ECO:0000256" key="1">
    <source>
        <dbReference type="SAM" id="SignalP"/>
    </source>
</evidence>
<keyword evidence="3" id="KW-1185">Reference proteome</keyword>
<name>A0A6I6ALT1_9PLAN</name>
<dbReference type="RefSeq" id="WP_155367034.1">
    <property type="nucleotide sequence ID" value="NZ_CP043930.1"/>
</dbReference>
<evidence type="ECO:0000313" key="3">
    <source>
        <dbReference type="Proteomes" id="UP000427281"/>
    </source>
</evidence>
<evidence type="ECO:0000313" key="2">
    <source>
        <dbReference type="EMBL" id="QGQ26572.1"/>
    </source>
</evidence>
<keyword evidence="1" id="KW-0732">Signal</keyword>
<feature type="signal peptide" evidence="1">
    <location>
        <begin position="1"/>
        <end position="26"/>
    </location>
</feature>
<proteinExistence type="predicted"/>
<sequence>MTEKLFSFLCSLMILVCPLNCMPAGAESTDAVSTGCCSHCQPPTSETPLSPESASDECCQCFCFGAIHDKADQLDLTLLTSVWAMPVLSETESLVSDIHSVPQPVSSAPPPPAGRALRCAQMSFLC</sequence>
<organism evidence="2 3">
    <name type="scientific">Gimesia benthica</name>
    <dbReference type="NCBI Taxonomy" id="2608982"/>
    <lineage>
        <taxon>Bacteria</taxon>
        <taxon>Pseudomonadati</taxon>
        <taxon>Planctomycetota</taxon>
        <taxon>Planctomycetia</taxon>
        <taxon>Planctomycetales</taxon>
        <taxon>Planctomycetaceae</taxon>
        <taxon>Gimesia</taxon>
    </lineage>
</organism>
<dbReference type="Proteomes" id="UP000427281">
    <property type="component" value="Chromosome"/>
</dbReference>
<protein>
    <recommendedName>
        <fullName evidence="4">Secreted protein</fullName>
    </recommendedName>
</protein>
<evidence type="ECO:0008006" key="4">
    <source>
        <dbReference type="Google" id="ProtNLM"/>
    </source>
</evidence>
<reference evidence="2 3" key="1">
    <citation type="submission" date="2019-09" db="EMBL/GenBank/DDBJ databases">
        <title>Gimesia benthica sp. nov., a novel bacterium isolated from deep-sea water of the Northwest Indian Ocean.</title>
        <authorList>
            <person name="Dai X."/>
        </authorList>
    </citation>
    <scope>NUCLEOTIDE SEQUENCE [LARGE SCALE GENOMIC DNA]</scope>
    <source>
        <strain evidence="2 3">E7</strain>
    </source>
</reference>
<dbReference type="AlphaFoldDB" id="A0A6I6ALT1"/>
<dbReference type="KEGG" id="gim:F1728_29570"/>
<gene>
    <name evidence="2" type="ORF">F1728_29570</name>
</gene>
<feature type="chain" id="PRO_5026274638" description="Secreted protein" evidence="1">
    <location>
        <begin position="27"/>
        <end position="126"/>
    </location>
</feature>